<gene>
    <name evidence="2" type="ORF">BDV29DRAFT_182320</name>
</gene>
<keyword evidence="3" id="KW-1185">Reference proteome</keyword>
<dbReference type="AlphaFoldDB" id="A0A5N5WR54"/>
<feature type="transmembrane region" description="Helical" evidence="1">
    <location>
        <begin position="37"/>
        <end position="60"/>
    </location>
</feature>
<sequence>MRSITSGTWIALCQRPFGMVSSPGALSAGAALTAVLISYFSMVGNSWCVSVAPTALYRLYSSLLDSGSRPGRHRFPSARFRMVRLQPELAVLEALLEDLLGVQNFSKMSFIT</sequence>
<evidence type="ECO:0000313" key="3">
    <source>
        <dbReference type="Proteomes" id="UP000326565"/>
    </source>
</evidence>
<keyword evidence="1" id="KW-0812">Transmembrane</keyword>
<evidence type="ECO:0000313" key="2">
    <source>
        <dbReference type="EMBL" id="KAB8069644.1"/>
    </source>
</evidence>
<keyword evidence="1" id="KW-1133">Transmembrane helix</keyword>
<organism evidence="2 3">
    <name type="scientific">Aspergillus leporis</name>
    <dbReference type="NCBI Taxonomy" id="41062"/>
    <lineage>
        <taxon>Eukaryota</taxon>
        <taxon>Fungi</taxon>
        <taxon>Dikarya</taxon>
        <taxon>Ascomycota</taxon>
        <taxon>Pezizomycotina</taxon>
        <taxon>Eurotiomycetes</taxon>
        <taxon>Eurotiomycetidae</taxon>
        <taxon>Eurotiales</taxon>
        <taxon>Aspergillaceae</taxon>
        <taxon>Aspergillus</taxon>
        <taxon>Aspergillus subgen. Circumdati</taxon>
    </lineage>
</organism>
<accession>A0A5N5WR54</accession>
<reference evidence="2 3" key="1">
    <citation type="submission" date="2019-04" db="EMBL/GenBank/DDBJ databases">
        <title>Friends and foes A comparative genomics study of 23 Aspergillus species from section Flavi.</title>
        <authorList>
            <consortium name="DOE Joint Genome Institute"/>
            <person name="Kjaerbolling I."/>
            <person name="Vesth T."/>
            <person name="Frisvad J.C."/>
            <person name="Nybo J.L."/>
            <person name="Theobald S."/>
            <person name="Kildgaard S."/>
            <person name="Isbrandt T."/>
            <person name="Kuo A."/>
            <person name="Sato A."/>
            <person name="Lyhne E.K."/>
            <person name="Kogle M.E."/>
            <person name="Wiebenga A."/>
            <person name="Kun R.S."/>
            <person name="Lubbers R.J."/>
            <person name="Makela M.R."/>
            <person name="Barry K."/>
            <person name="Chovatia M."/>
            <person name="Clum A."/>
            <person name="Daum C."/>
            <person name="Haridas S."/>
            <person name="He G."/>
            <person name="LaButti K."/>
            <person name="Lipzen A."/>
            <person name="Mondo S."/>
            <person name="Riley R."/>
            <person name="Salamov A."/>
            <person name="Simmons B.A."/>
            <person name="Magnuson J.K."/>
            <person name="Henrissat B."/>
            <person name="Mortensen U.H."/>
            <person name="Larsen T.O."/>
            <person name="Devries R.P."/>
            <person name="Grigoriev I.V."/>
            <person name="Machida M."/>
            <person name="Baker S.E."/>
            <person name="Andersen M.R."/>
        </authorList>
    </citation>
    <scope>NUCLEOTIDE SEQUENCE [LARGE SCALE GENOMIC DNA]</scope>
    <source>
        <strain evidence="2 3">CBS 151.66</strain>
    </source>
</reference>
<dbReference type="EMBL" id="ML732332">
    <property type="protein sequence ID" value="KAB8069644.1"/>
    <property type="molecule type" value="Genomic_DNA"/>
</dbReference>
<name>A0A5N5WR54_9EURO</name>
<proteinExistence type="predicted"/>
<keyword evidence="1" id="KW-0472">Membrane</keyword>
<protein>
    <submittedName>
        <fullName evidence="2">Uncharacterized protein</fullName>
    </submittedName>
</protein>
<dbReference type="Proteomes" id="UP000326565">
    <property type="component" value="Unassembled WGS sequence"/>
</dbReference>
<evidence type="ECO:0000256" key="1">
    <source>
        <dbReference type="SAM" id="Phobius"/>
    </source>
</evidence>